<dbReference type="EMBL" id="BBLT01000006">
    <property type="protein sequence ID" value="GAL86058.1"/>
    <property type="molecule type" value="Genomic_DNA"/>
</dbReference>
<reference evidence="1 2" key="1">
    <citation type="submission" date="2014-09" db="EMBL/GenBank/DDBJ databases">
        <title>Sporocytophaga myxococcoides PG-01 genome sequencing.</title>
        <authorList>
            <person name="Liu L."/>
            <person name="Gao P.J."/>
            <person name="Chen G.J."/>
            <person name="Wang L.S."/>
        </authorList>
    </citation>
    <scope>NUCLEOTIDE SEQUENCE [LARGE SCALE GENOMIC DNA]</scope>
    <source>
        <strain evidence="1 2">PG-01</strain>
    </source>
</reference>
<dbReference type="AlphaFoldDB" id="A0A098LIQ7"/>
<comment type="caution">
    <text evidence="1">The sequence shown here is derived from an EMBL/GenBank/DDBJ whole genome shotgun (WGS) entry which is preliminary data.</text>
</comment>
<proteinExistence type="predicted"/>
<dbReference type="OrthoDB" id="1275259at2"/>
<sequence>MGFTPTPAFTDIFDEPIPNLEDLLKNIPSETCITFLAFINAELYVKSDDNNTQFKILGILLRRQEPVLRNKIIKKLTAKYKGVIFAKLYNLEFIHWELLNYRVFEASDGAAEADLNFLKAYLLIVERININYTDAIDKSIVNEDDDFFSIKTWPIIIEQIEVNHSIYPIPEMIKGMIFLNYLEHNSPYKEYVIQFLNKNGMKTGWDYVIGLSNLLESGWANLNEKEGSGFYKFFLNKSDRYEYLLESLSLNIHEYKERYKKSKQNFTGFKDKPLYKIGEEQYLVLNWNYITNKMYDGLLFDFYSNSGIKENEKFTKFEDLKKYISSNITEKYTFQRIVKYIFKSRYAKVLFDNGTSNFPDAYVRNGKYIYLFELKDTYISTDVINSYSYEKIKEHIDIKFNTKKKGIGQIVKQIKKLTEEPFEEKGYNELNLKTRNIVIYPIIVYTDKFFRVYGINNYLKKEFRRRIDQENLHQSFNGIRDLTFIDLTFFLDHLNVFSKIKLNDLIDYFHLELKKAEKRHFRNRSVESLWKENENFESIVIKKFNKDFDKDPNYIKEIITTFNLTDNLPKG</sequence>
<organism evidence="1 2">
    <name type="scientific">Sporocytophaga myxococcoides</name>
    <dbReference type="NCBI Taxonomy" id="153721"/>
    <lineage>
        <taxon>Bacteria</taxon>
        <taxon>Pseudomonadati</taxon>
        <taxon>Bacteroidota</taxon>
        <taxon>Cytophagia</taxon>
        <taxon>Cytophagales</taxon>
        <taxon>Cytophagaceae</taxon>
        <taxon>Sporocytophaga</taxon>
    </lineage>
</organism>
<evidence type="ECO:0000313" key="1">
    <source>
        <dbReference type="EMBL" id="GAL86058.1"/>
    </source>
</evidence>
<evidence type="ECO:0000313" key="2">
    <source>
        <dbReference type="Proteomes" id="UP000030185"/>
    </source>
</evidence>
<dbReference type="RefSeq" id="WP_045465228.1">
    <property type="nucleotide sequence ID" value="NZ_BBLT01000006.1"/>
</dbReference>
<accession>A0A098LIQ7</accession>
<dbReference type="eggNOG" id="ENOG50332ES">
    <property type="taxonomic scope" value="Bacteria"/>
</dbReference>
<gene>
    <name evidence="1" type="ORF">MYP_3287</name>
</gene>
<dbReference type="Proteomes" id="UP000030185">
    <property type="component" value="Unassembled WGS sequence"/>
</dbReference>
<name>A0A098LIQ7_9BACT</name>
<keyword evidence="2" id="KW-1185">Reference proteome</keyword>
<protein>
    <submittedName>
        <fullName evidence="1">Uncharacterized protein</fullName>
    </submittedName>
</protein>